<dbReference type="Proteomes" id="UP000315164">
    <property type="component" value="Unassembled WGS sequence"/>
</dbReference>
<dbReference type="EMBL" id="VAJI01000042">
    <property type="protein sequence ID" value="TRB34748.1"/>
    <property type="molecule type" value="Genomic_DNA"/>
</dbReference>
<accession>A0A547E9N5</accession>
<reference evidence="3 4" key="1">
    <citation type="journal article" date="2019" name="Vet. Microbiol.">
        <title>Genetic characterization of susceptible and multi-drug resistant Mannheimia haemolytica isolated from high-risk stocker calves prior to and after antimicrobial metaphylaxis.</title>
        <authorList>
            <person name="Snyder E.R."/>
            <person name="Alvarez-Narvaez S."/>
            <person name="Credille B.C."/>
        </authorList>
    </citation>
    <scope>NUCLEOTIDE SEQUENCE [LARGE SCALE GENOMIC DNA]</scope>
    <source>
        <strain evidence="2 3">UGA-R5-128-1</strain>
        <strain evidence="1 4">UGA-R7-163-1</strain>
    </source>
</reference>
<dbReference type="Proteomes" id="UP000318394">
    <property type="component" value="Unassembled WGS sequence"/>
</dbReference>
<dbReference type="OrthoDB" id="5682448at2"/>
<evidence type="ECO:0000313" key="4">
    <source>
        <dbReference type="Proteomes" id="UP000318394"/>
    </source>
</evidence>
<name>A0A547E9N5_MANHA</name>
<evidence type="ECO:0000313" key="1">
    <source>
        <dbReference type="EMBL" id="TRB34748.1"/>
    </source>
</evidence>
<comment type="caution">
    <text evidence="2">The sequence shown here is derived from an EMBL/GenBank/DDBJ whole genome shotgun (WGS) entry which is preliminary data.</text>
</comment>
<protein>
    <submittedName>
        <fullName evidence="2">Uncharacterized protein</fullName>
    </submittedName>
</protein>
<dbReference type="EMBL" id="VAJB01000046">
    <property type="protein sequence ID" value="TRB71908.1"/>
    <property type="molecule type" value="Genomic_DNA"/>
</dbReference>
<evidence type="ECO:0000313" key="3">
    <source>
        <dbReference type="Proteomes" id="UP000315164"/>
    </source>
</evidence>
<keyword evidence="4" id="KW-1185">Reference proteome</keyword>
<dbReference type="KEGG" id="mhaq:WC39_07110"/>
<proteinExistence type="predicted"/>
<dbReference type="RefSeq" id="WP_006253324.1">
    <property type="nucleotide sequence ID" value="NZ_CP011098.1"/>
</dbReference>
<gene>
    <name evidence="2" type="ORF">FEA53_12915</name>
    <name evidence="1" type="ORF">FEB89_12455</name>
</gene>
<dbReference type="AlphaFoldDB" id="A0A547E9N5"/>
<organism evidence="2 3">
    <name type="scientific">Mannheimia haemolytica</name>
    <name type="common">Pasteurella haemolytica</name>
    <dbReference type="NCBI Taxonomy" id="75985"/>
    <lineage>
        <taxon>Bacteria</taxon>
        <taxon>Pseudomonadati</taxon>
        <taxon>Pseudomonadota</taxon>
        <taxon>Gammaproteobacteria</taxon>
        <taxon>Pasteurellales</taxon>
        <taxon>Pasteurellaceae</taxon>
        <taxon>Mannheimia</taxon>
    </lineage>
</organism>
<dbReference type="GeneID" id="67369060"/>
<dbReference type="KEGG" id="mhay:VK67_07110"/>
<evidence type="ECO:0000313" key="2">
    <source>
        <dbReference type="EMBL" id="TRB71908.1"/>
    </source>
</evidence>
<sequence>MANITLSHITPKHFFETVRLLKMQEHRIYIGVDSIEVRFKQKRFESKKETDKRLEQLEHFMLFLQEIINSDIPIDLDEFIYTYHRSVRRGFYRR</sequence>